<proteinExistence type="predicted"/>
<dbReference type="Proteomes" id="UP000044841">
    <property type="component" value="Unassembled WGS sequence"/>
</dbReference>
<evidence type="ECO:0000256" key="1">
    <source>
        <dbReference type="SAM" id="MobiDB-lite"/>
    </source>
</evidence>
<feature type="compositionally biased region" description="Basic and acidic residues" evidence="1">
    <location>
        <begin position="41"/>
        <end position="70"/>
    </location>
</feature>
<accession>A0A0K6FR85</accession>
<sequence length="235" mass="25125">MRGGGKRERRSQQTKRRKEGVGAGTGADTGADIDVDADASAEARTDTDNEAKTEQELGEVRDECEGDKDKPKAKRGVVSEDKGSDSEEDGEDEVKMATRGPTAKRKEAEQGKPMEKGKGKGTRAPVNDVSEESDGGEAGESESEGGPALKRVKKAITTPNTPVKPRPRPKVRLPPGTRDRPEESEGDSWKGYRRKANKVGGGNEGNTGGKRKSCVTTDHEPTWRKRTKSAAAAAV</sequence>
<feature type="region of interest" description="Disordered" evidence="1">
    <location>
        <begin position="1"/>
        <end position="235"/>
    </location>
</feature>
<keyword evidence="3" id="KW-1185">Reference proteome</keyword>
<evidence type="ECO:0000313" key="2">
    <source>
        <dbReference type="EMBL" id="CUA68703.1"/>
    </source>
</evidence>
<evidence type="ECO:0000313" key="3">
    <source>
        <dbReference type="Proteomes" id="UP000044841"/>
    </source>
</evidence>
<protein>
    <submittedName>
        <fullName evidence="2">Uncharacterized protein</fullName>
    </submittedName>
</protein>
<feature type="compositionally biased region" description="Basic residues" evidence="1">
    <location>
        <begin position="7"/>
        <end position="18"/>
    </location>
</feature>
<feature type="compositionally biased region" description="Gly residues" evidence="1">
    <location>
        <begin position="199"/>
        <end position="208"/>
    </location>
</feature>
<organism evidence="2 3">
    <name type="scientific">Rhizoctonia solani</name>
    <dbReference type="NCBI Taxonomy" id="456999"/>
    <lineage>
        <taxon>Eukaryota</taxon>
        <taxon>Fungi</taxon>
        <taxon>Dikarya</taxon>
        <taxon>Basidiomycota</taxon>
        <taxon>Agaricomycotina</taxon>
        <taxon>Agaricomycetes</taxon>
        <taxon>Cantharellales</taxon>
        <taxon>Ceratobasidiaceae</taxon>
        <taxon>Rhizoctonia</taxon>
    </lineage>
</organism>
<feature type="compositionally biased region" description="Basic and acidic residues" evidence="1">
    <location>
        <begin position="104"/>
        <end position="118"/>
    </location>
</feature>
<gene>
    <name evidence="2" type="ORF">RSOLAG22IIIB_13807</name>
</gene>
<feature type="compositionally biased region" description="Acidic residues" evidence="1">
    <location>
        <begin position="129"/>
        <end position="143"/>
    </location>
</feature>
<dbReference type="EMBL" id="CYGV01000526">
    <property type="protein sequence ID" value="CUA68703.1"/>
    <property type="molecule type" value="Genomic_DNA"/>
</dbReference>
<dbReference type="AlphaFoldDB" id="A0A0K6FR85"/>
<name>A0A0K6FR85_9AGAM</name>
<reference evidence="2 3" key="1">
    <citation type="submission" date="2015-07" db="EMBL/GenBank/DDBJ databases">
        <authorList>
            <person name="Noorani M."/>
        </authorList>
    </citation>
    <scope>NUCLEOTIDE SEQUENCE [LARGE SCALE GENOMIC DNA]</scope>
    <source>
        <strain evidence="2">BBA 69670</strain>
    </source>
</reference>
<feature type="compositionally biased region" description="Basic and acidic residues" evidence="1">
    <location>
        <begin position="177"/>
        <end position="190"/>
    </location>
</feature>